<dbReference type="Proteomes" id="UP001224359">
    <property type="component" value="Unassembled WGS sequence"/>
</dbReference>
<comment type="caution">
    <text evidence="2">The sequence shown here is derived from an EMBL/GenBank/DDBJ whole genome shotgun (WGS) entry which is preliminary data.</text>
</comment>
<protein>
    <submittedName>
        <fullName evidence="2">HK97 family phage portal protein</fullName>
    </submittedName>
</protein>
<name>A0ABT9VDC1_9BACI</name>
<keyword evidence="3" id="KW-1185">Reference proteome</keyword>
<dbReference type="Pfam" id="PF04860">
    <property type="entry name" value="Phage_portal"/>
    <property type="match status" value="1"/>
</dbReference>
<gene>
    <name evidence="2" type="ORF">J2S77_000932</name>
</gene>
<dbReference type="EMBL" id="JAUSTQ010000003">
    <property type="protein sequence ID" value="MDQ0158968.1"/>
    <property type="molecule type" value="Genomic_DNA"/>
</dbReference>
<evidence type="ECO:0000313" key="2">
    <source>
        <dbReference type="EMBL" id="MDQ0158968.1"/>
    </source>
</evidence>
<evidence type="ECO:0000256" key="1">
    <source>
        <dbReference type="SAM" id="MobiDB-lite"/>
    </source>
</evidence>
<dbReference type="InterPro" id="IPR006944">
    <property type="entry name" value="Phage/GTA_portal"/>
</dbReference>
<evidence type="ECO:0000313" key="3">
    <source>
        <dbReference type="Proteomes" id="UP001224359"/>
    </source>
</evidence>
<sequence length="400" mass="46122">MFGKKVDQQPQGNTSMKMITDGGGGFYKWNGKMYQSDLIRAAIRPKARAIGKLVAKHIRENEREFETNPSRSLKFMLEEPNPLMSGQMLQEKLATQLELNNNAFALIKRDDFGLAKEVYPIPAMQVDMLEGREDIYLRFYFENGQRMTVPYSDVIHLRQDFNEHQLFGDRPEAAINQLMEVVNTIDQGIMKAIKQSAVIRWIMMFKSKLRPEDVDDQLERFTQNYLDIEKNGGGAVPTDPSYDLEQVKPQNYVPEDKQNNNATKRIMHFFNTNEDIITSDYDEDQWNAYYESVIQPIAMQLADEFTRKIFTRTERSHGNRIIFESSALQYASMRTKMSLLQMVDRGAMTPNEWRRILNLGPVENGDKPIRRLDTQEVNESEIGAGGENDDGTESNEQANT</sequence>
<feature type="region of interest" description="Disordered" evidence="1">
    <location>
        <begin position="364"/>
        <end position="400"/>
    </location>
</feature>
<accession>A0ABT9VDC1</accession>
<proteinExistence type="predicted"/>
<organism evidence="2 3">
    <name type="scientific">Alkalibacillus salilacus</name>
    <dbReference type="NCBI Taxonomy" id="284582"/>
    <lineage>
        <taxon>Bacteria</taxon>
        <taxon>Bacillati</taxon>
        <taxon>Bacillota</taxon>
        <taxon>Bacilli</taxon>
        <taxon>Bacillales</taxon>
        <taxon>Bacillaceae</taxon>
        <taxon>Alkalibacillus</taxon>
    </lineage>
</organism>
<reference evidence="2 3" key="1">
    <citation type="submission" date="2023-07" db="EMBL/GenBank/DDBJ databases">
        <title>Genomic Encyclopedia of Type Strains, Phase IV (KMG-IV): sequencing the most valuable type-strain genomes for metagenomic binning, comparative biology and taxonomic classification.</title>
        <authorList>
            <person name="Goeker M."/>
        </authorList>
    </citation>
    <scope>NUCLEOTIDE SEQUENCE [LARGE SCALE GENOMIC DNA]</scope>
    <source>
        <strain evidence="2 3">DSM 16460</strain>
    </source>
</reference>
<feature type="compositionally biased region" description="Basic and acidic residues" evidence="1">
    <location>
        <begin position="364"/>
        <end position="374"/>
    </location>
</feature>